<reference evidence="5" key="1">
    <citation type="submission" date="2016-04" db="EMBL/GenBank/DDBJ databases">
        <authorList>
            <person name="Evans L.H."/>
            <person name="Alamgir A."/>
            <person name="Owens N."/>
            <person name="Weber N.D."/>
            <person name="Virtaneva K."/>
            <person name="Barbian K."/>
            <person name="Babar A."/>
            <person name="Rosenke K."/>
        </authorList>
    </citation>
    <scope>NUCLEOTIDE SEQUENCE</scope>
    <source>
        <strain evidence="5">86-2</strain>
    </source>
</reference>
<evidence type="ECO:0000256" key="1">
    <source>
        <dbReference type="ARBA" id="ARBA00008694"/>
    </source>
</evidence>
<dbReference type="PANTHER" id="PTHR10545">
    <property type="entry name" value="DIAMINE N-ACETYLTRANSFERASE"/>
    <property type="match status" value="1"/>
</dbReference>
<proteinExistence type="inferred from homology"/>
<dbReference type="Gene3D" id="3.40.630.30">
    <property type="match status" value="1"/>
</dbReference>
<evidence type="ECO:0000313" key="5">
    <source>
        <dbReference type="EMBL" id="SBV98391.1"/>
    </source>
</evidence>
<dbReference type="Pfam" id="PF00583">
    <property type="entry name" value="Acetyltransf_1"/>
    <property type="match status" value="1"/>
</dbReference>
<dbReference type="InterPro" id="IPR000182">
    <property type="entry name" value="GNAT_dom"/>
</dbReference>
<dbReference type="FunFam" id="3.40.630.30:FF:000064">
    <property type="entry name" value="GNAT family acetyltransferase"/>
    <property type="match status" value="1"/>
</dbReference>
<name>A0A212JG62_9BACT</name>
<dbReference type="AlphaFoldDB" id="A0A212JG62"/>
<evidence type="ECO:0000259" key="4">
    <source>
        <dbReference type="PROSITE" id="PS51186"/>
    </source>
</evidence>
<dbReference type="PANTHER" id="PTHR10545:SF29">
    <property type="entry name" value="GH14572P-RELATED"/>
    <property type="match status" value="1"/>
</dbReference>
<dbReference type="SUPFAM" id="SSF55729">
    <property type="entry name" value="Acyl-CoA N-acyltransferases (Nat)"/>
    <property type="match status" value="1"/>
</dbReference>
<dbReference type="CDD" id="cd04301">
    <property type="entry name" value="NAT_SF"/>
    <property type="match status" value="1"/>
</dbReference>
<evidence type="ECO:0000256" key="2">
    <source>
        <dbReference type="ARBA" id="ARBA00022679"/>
    </source>
</evidence>
<sequence>MVTIKNIEENDFEELVALFLEFATFQNQPEKMKNSVEKMISEKDFLHGFTARDEDDRIIGYATFFFAYYTWVGKSLNMDDLYIKEQYRGKGIGTLLINTVIKHAEKEKCDRLRWQVSEWNKPAISFYKSLGAKIDETEKNCDIIF</sequence>
<accession>A0A212JG62</accession>
<dbReference type="EMBL" id="FLUL01000001">
    <property type="protein sequence ID" value="SBV98391.1"/>
    <property type="molecule type" value="Genomic_DNA"/>
</dbReference>
<dbReference type="RefSeq" id="WP_296948711.1">
    <property type="nucleotide sequence ID" value="NZ_LT599021.1"/>
</dbReference>
<gene>
    <name evidence="5" type="ORF">KL86DYS2_11440</name>
</gene>
<keyword evidence="3" id="KW-0012">Acyltransferase</keyword>
<protein>
    <recommendedName>
        <fullName evidence="4">N-acetyltransferase domain-containing protein</fullName>
    </recommendedName>
</protein>
<dbReference type="GO" id="GO:0008080">
    <property type="term" value="F:N-acetyltransferase activity"/>
    <property type="evidence" value="ECO:0007669"/>
    <property type="project" value="TreeGrafter"/>
</dbReference>
<dbReference type="InterPro" id="IPR051016">
    <property type="entry name" value="Diverse_Substrate_AcTransf"/>
</dbReference>
<dbReference type="InterPro" id="IPR016181">
    <property type="entry name" value="Acyl_CoA_acyltransferase"/>
</dbReference>
<feature type="domain" description="N-acetyltransferase" evidence="4">
    <location>
        <begin position="2"/>
        <end position="145"/>
    </location>
</feature>
<comment type="similarity">
    <text evidence="1">Belongs to the acetyltransferase family.</text>
</comment>
<evidence type="ECO:0000256" key="3">
    <source>
        <dbReference type="ARBA" id="ARBA00023315"/>
    </source>
</evidence>
<dbReference type="PROSITE" id="PS51186">
    <property type="entry name" value="GNAT"/>
    <property type="match status" value="1"/>
</dbReference>
<organism evidence="5">
    <name type="scientific">uncultured Dysgonomonas sp</name>
    <dbReference type="NCBI Taxonomy" id="206096"/>
    <lineage>
        <taxon>Bacteria</taxon>
        <taxon>Pseudomonadati</taxon>
        <taxon>Bacteroidota</taxon>
        <taxon>Bacteroidia</taxon>
        <taxon>Bacteroidales</taxon>
        <taxon>Dysgonomonadaceae</taxon>
        <taxon>Dysgonomonas</taxon>
        <taxon>environmental samples</taxon>
    </lineage>
</organism>
<keyword evidence="2" id="KW-0808">Transferase</keyword>